<protein>
    <submittedName>
        <fullName evidence="3">Uncharacterized protein</fullName>
    </submittedName>
</protein>
<feature type="compositionally biased region" description="Pro residues" evidence="1">
    <location>
        <begin position="29"/>
        <end position="52"/>
    </location>
</feature>
<keyword evidence="2" id="KW-0472">Membrane</keyword>
<accession>A0A1X0Y7Y8</accession>
<feature type="region of interest" description="Disordered" evidence="1">
    <location>
        <begin position="97"/>
        <end position="175"/>
    </location>
</feature>
<feature type="region of interest" description="Disordered" evidence="1">
    <location>
        <begin position="1"/>
        <end position="57"/>
    </location>
</feature>
<dbReference type="AlphaFoldDB" id="A0A1X0Y7Y8"/>
<proteinExistence type="predicted"/>
<feature type="transmembrane region" description="Helical" evidence="2">
    <location>
        <begin position="69"/>
        <end position="92"/>
    </location>
</feature>
<comment type="caution">
    <text evidence="3">The sequence shown here is derived from an EMBL/GenBank/DDBJ whole genome shotgun (WGS) entry which is preliminary data.</text>
</comment>
<gene>
    <name evidence="3" type="ORF">B5M45_13125</name>
</gene>
<organism evidence="3 4">
    <name type="scientific">Mycobacterium simiae</name>
    <name type="common">Mycobacterium habana</name>
    <dbReference type="NCBI Taxonomy" id="1784"/>
    <lineage>
        <taxon>Bacteria</taxon>
        <taxon>Bacillati</taxon>
        <taxon>Actinomycetota</taxon>
        <taxon>Actinomycetes</taxon>
        <taxon>Mycobacteriales</taxon>
        <taxon>Mycobacteriaceae</taxon>
        <taxon>Mycobacterium</taxon>
        <taxon>Mycobacterium simiae complex</taxon>
    </lineage>
</organism>
<keyword evidence="2" id="KW-0812">Transmembrane</keyword>
<evidence type="ECO:0000313" key="4">
    <source>
        <dbReference type="Proteomes" id="UP000193040"/>
    </source>
</evidence>
<evidence type="ECO:0000256" key="2">
    <source>
        <dbReference type="SAM" id="Phobius"/>
    </source>
</evidence>
<dbReference type="Proteomes" id="UP000193040">
    <property type="component" value="Unassembled WGS sequence"/>
</dbReference>
<evidence type="ECO:0000313" key="3">
    <source>
        <dbReference type="EMBL" id="ORJ61229.1"/>
    </source>
</evidence>
<feature type="compositionally biased region" description="Low complexity" evidence="1">
    <location>
        <begin position="97"/>
        <end position="149"/>
    </location>
</feature>
<sequence length="175" mass="18687">MSTIGAVARPPDDFNNEPTRYRDIGRGNQPPPLDQPGPPPAPDELGPQPPDPFDAETEPTAWYRRPVVLLGWGLMVLILIGLIIFGIIELVADQGETSTPKTTTTTPQPTTSTTSTTSMTTATTTPPTTSTTATTTTAAPTTSSVVQPPAQQPPQQPTHRHHWPSWLPTTLPALP</sequence>
<evidence type="ECO:0000256" key="1">
    <source>
        <dbReference type="SAM" id="MobiDB-lite"/>
    </source>
</evidence>
<name>A0A1X0Y7Y8_MYCSI</name>
<reference evidence="3 4" key="1">
    <citation type="submission" date="2017-03" db="EMBL/GenBank/DDBJ databases">
        <title>Genomic insights into Mycobacterium simiae human colonization.</title>
        <authorList>
            <person name="Steffani J.L."/>
            <person name="Brunck M.E."/>
            <person name="Cruz E."/>
            <person name="Montiel R."/>
            <person name="Barona F."/>
        </authorList>
    </citation>
    <scope>NUCLEOTIDE SEQUENCE [LARGE SCALE GENOMIC DNA]</scope>
    <source>
        <strain evidence="3 4">MsiGto</strain>
    </source>
</reference>
<keyword evidence="4" id="KW-1185">Reference proteome</keyword>
<dbReference type="EMBL" id="MZZM01000016">
    <property type="protein sequence ID" value="ORJ61229.1"/>
    <property type="molecule type" value="Genomic_DNA"/>
</dbReference>
<dbReference type="STRING" id="1784.VC42_17200"/>
<keyword evidence="2" id="KW-1133">Transmembrane helix</keyword>